<evidence type="ECO:0000259" key="2">
    <source>
        <dbReference type="Pfam" id="PF01521"/>
    </source>
</evidence>
<dbReference type="Gene3D" id="2.60.300.12">
    <property type="entry name" value="HesB-like domain"/>
    <property type="match status" value="1"/>
</dbReference>
<protein>
    <submittedName>
        <fullName evidence="3">Iron-binding protein IscA</fullName>
    </submittedName>
    <submittedName>
        <fullName evidence="4">Iron-sulfur cluster assembly accessory protein</fullName>
    </submittedName>
</protein>
<dbReference type="InterPro" id="IPR000361">
    <property type="entry name" value="ATAP_core_dom"/>
</dbReference>
<evidence type="ECO:0000256" key="1">
    <source>
        <dbReference type="ARBA" id="ARBA00006718"/>
    </source>
</evidence>
<reference evidence="3" key="1">
    <citation type="submission" date="2015-09" db="EMBL/GenBank/DDBJ databases">
        <title>Draft Genome Sequences of Two Novel Amoeba-resistant Intranuclear Bacteria, Candidatus Berkiella cookevillensis and Candidatus Berkiella aquae.</title>
        <authorList>
            <person name="Mehari Y.T."/>
            <person name="Arivett B.A."/>
            <person name="Farone A.L."/>
            <person name="Gunderson J.H."/>
            <person name="Farone M.B."/>
        </authorList>
    </citation>
    <scope>NUCLEOTIDE SEQUENCE [LARGE SCALE GENOMIC DNA]</scope>
    <source>
        <strain evidence="3">HT99</strain>
    </source>
</reference>
<feature type="domain" description="Core" evidence="2">
    <location>
        <begin position="14"/>
        <end position="122"/>
    </location>
</feature>
<gene>
    <name evidence="3" type="primary">iscA</name>
    <name evidence="4" type="ORF">HT99x_006285</name>
    <name evidence="3" type="ORF">HT99x_03034</name>
</gene>
<accession>A0A0Q9YMW9</accession>
<dbReference type="NCBIfam" id="TIGR00049">
    <property type="entry name" value="iron-sulfur cluster assembly accessory protein"/>
    <property type="match status" value="1"/>
</dbReference>
<dbReference type="GO" id="GO:0051537">
    <property type="term" value="F:2 iron, 2 sulfur cluster binding"/>
    <property type="evidence" value="ECO:0007669"/>
    <property type="project" value="TreeGrafter"/>
</dbReference>
<keyword evidence="5" id="KW-1185">Reference proteome</keyword>
<dbReference type="SUPFAM" id="SSF89360">
    <property type="entry name" value="HesB-like domain"/>
    <property type="match status" value="1"/>
</dbReference>
<dbReference type="InterPro" id="IPR035903">
    <property type="entry name" value="HesB-like_dom_sf"/>
</dbReference>
<dbReference type="OrthoDB" id="9801228at2"/>
<reference evidence="4" key="3">
    <citation type="submission" date="2021-06" db="EMBL/GenBank/DDBJ databases">
        <title>Genomic Description and Analysis of Intracellular Bacteria, Candidatus Berkiella cookevillensis and Candidatus Berkiella aquae.</title>
        <authorList>
            <person name="Kidane D.T."/>
            <person name="Mehari Y.T."/>
            <person name="Rice F.C."/>
            <person name="Arivett B.A."/>
            <person name="Farone A.L."/>
            <person name="Berk S.G."/>
            <person name="Farone M.B."/>
        </authorList>
    </citation>
    <scope>NUCLEOTIDE SEQUENCE</scope>
    <source>
        <strain evidence="4">HT99</strain>
    </source>
</reference>
<organism evidence="3">
    <name type="scientific">Candidatus Berkiella aquae</name>
    <dbReference type="NCBI Taxonomy" id="295108"/>
    <lineage>
        <taxon>Bacteria</taxon>
        <taxon>Pseudomonadati</taxon>
        <taxon>Pseudomonadota</taxon>
        <taxon>Gammaproteobacteria</taxon>
        <taxon>Candidatus Berkiellales</taxon>
        <taxon>Candidatus Berkiellaceae</taxon>
        <taxon>Candidatus Berkiella</taxon>
    </lineage>
</organism>
<evidence type="ECO:0000313" key="3">
    <source>
        <dbReference type="EMBL" id="KRG18190.1"/>
    </source>
</evidence>
<evidence type="ECO:0000313" key="4">
    <source>
        <dbReference type="EMBL" id="MCS5711032.1"/>
    </source>
</evidence>
<proteinExistence type="inferred from homology"/>
<dbReference type="EMBL" id="LKAJ02000001">
    <property type="protein sequence ID" value="MCS5711032.1"/>
    <property type="molecule type" value="Genomic_DNA"/>
</dbReference>
<comment type="caution">
    <text evidence="3">The sequence shown here is derived from an EMBL/GenBank/DDBJ whole genome shotgun (WGS) entry which is preliminary data.</text>
</comment>
<dbReference type="Proteomes" id="UP000051497">
    <property type="component" value="Unassembled WGS sequence"/>
</dbReference>
<comment type="similarity">
    <text evidence="1">Belongs to the HesB/IscA family.</text>
</comment>
<sequence length="130" mass="14431">MQKLNSLPNNDPGLSVTEAALQYIRRSLHKTESESPKAIGIRVGVKKAGCSGYEYILEAAFADSLKSLDYVFSFDDVSILIDKEIYLKFFKGGTILDFRKEGLKQGLQFENPNVAHQCGCGESFTLEDES</sequence>
<dbReference type="InterPro" id="IPR050322">
    <property type="entry name" value="Fe-S_cluster_asmbl/transfer"/>
</dbReference>
<dbReference type="InterPro" id="IPR016092">
    <property type="entry name" value="ATAP"/>
</dbReference>
<reference evidence="4" key="2">
    <citation type="journal article" date="2016" name="Genome Announc.">
        <title>Draft Genome Sequences of Two Novel Amoeba-Resistant Intranuclear Bacteria, 'Candidatus Berkiella cookevillensis' and 'Candidatus Berkiella aquae'.</title>
        <authorList>
            <person name="Mehari Y.T."/>
            <person name="Arivett B.A."/>
            <person name="Farone A.L."/>
            <person name="Gunderson J.H."/>
            <person name="Farone M.B."/>
        </authorList>
    </citation>
    <scope>NUCLEOTIDE SEQUENCE</scope>
    <source>
        <strain evidence="4">HT99</strain>
    </source>
</reference>
<dbReference type="Pfam" id="PF01521">
    <property type="entry name" value="Fe-S_biosyn"/>
    <property type="match status" value="1"/>
</dbReference>
<evidence type="ECO:0000313" key="5">
    <source>
        <dbReference type="Proteomes" id="UP000051497"/>
    </source>
</evidence>
<dbReference type="RefSeq" id="WP_075067624.1">
    <property type="nucleotide sequence ID" value="NZ_LKAJ02000001.1"/>
</dbReference>
<dbReference type="EMBL" id="LKAJ01000021">
    <property type="protein sequence ID" value="KRG18190.1"/>
    <property type="molecule type" value="Genomic_DNA"/>
</dbReference>
<dbReference type="GO" id="GO:0005829">
    <property type="term" value="C:cytosol"/>
    <property type="evidence" value="ECO:0007669"/>
    <property type="project" value="TreeGrafter"/>
</dbReference>
<dbReference type="AlphaFoldDB" id="A0A0Q9YMW9"/>
<name>A0A0Q9YMW9_9GAMM</name>
<dbReference type="STRING" id="295108.HT99x_03034"/>
<dbReference type="GO" id="GO:0016226">
    <property type="term" value="P:iron-sulfur cluster assembly"/>
    <property type="evidence" value="ECO:0007669"/>
    <property type="project" value="InterPro"/>
</dbReference>
<dbReference type="PANTHER" id="PTHR10072">
    <property type="entry name" value="IRON-SULFUR CLUSTER ASSEMBLY PROTEIN"/>
    <property type="match status" value="1"/>
</dbReference>
<dbReference type="PANTHER" id="PTHR10072:SF41">
    <property type="entry name" value="IRON-SULFUR CLUSTER ASSEMBLY 1 HOMOLOG, MITOCHONDRIAL"/>
    <property type="match status" value="1"/>
</dbReference>